<dbReference type="Proteomes" id="UP001175000">
    <property type="component" value="Unassembled WGS sequence"/>
</dbReference>
<evidence type="ECO:0000256" key="1">
    <source>
        <dbReference type="SAM" id="MobiDB-lite"/>
    </source>
</evidence>
<gene>
    <name evidence="2" type="ORF">B0T14DRAFT_297819</name>
</gene>
<dbReference type="AlphaFoldDB" id="A0AA39WEY8"/>
<comment type="caution">
    <text evidence="2">The sequence shown here is derived from an EMBL/GenBank/DDBJ whole genome shotgun (WGS) entry which is preliminary data.</text>
</comment>
<dbReference type="EMBL" id="JAULSU010000006">
    <property type="protein sequence ID" value="KAK0614144.1"/>
    <property type="molecule type" value="Genomic_DNA"/>
</dbReference>
<feature type="compositionally biased region" description="Basic residues" evidence="1">
    <location>
        <begin position="157"/>
        <end position="169"/>
    </location>
</feature>
<sequence>MCLSPPSGGAQTTGLRCDDNAPKEGTLNDVADAAASAMSHICAYYWSRSGGKRRSTGNPIGRHPIPLICVSIWPVGSRDTAFFPHRIGLGTEHCPRFPSQGVPDPAARQIRPTWLAKPVPGQPGSDKRTNGPPGKSSWVQAPNVTVLVVGLCPRHRARKRTANKRRHSLSRGTNVMSQRDAVPELRAHAGFIVRQPYLVQCHTSCTTNHTPSDHPIKSIAASGGARPTALASMKANPSPLSSCVCSWKSTHPSRLRSPPIALQKSGLFAC</sequence>
<evidence type="ECO:0000313" key="2">
    <source>
        <dbReference type="EMBL" id="KAK0614144.1"/>
    </source>
</evidence>
<organism evidence="2 3">
    <name type="scientific">Immersiella caudata</name>
    <dbReference type="NCBI Taxonomy" id="314043"/>
    <lineage>
        <taxon>Eukaryota</taxon>
        <taxon>Fungi</taxon>
        <taxon>Dikarya</taxon>
        <taxon>Ascomycota</taxon>
        <taxon>Pezizomycotina</taxon>
        <taxon>Sordariomycetes</taxon>
        <taxon>Sordariomycetidae</taxon>
        <taxon>Sordariales</taxon>
        <taxon>Lasiosphaeriaceae</taxon>
        <taxon>Immersiella</taxon>
    </lineage>
</organism>
<keyword evidence="3" id="KW-1185">Reference proteome</keyword>
<evidence type="ECO:0000313" key="3">
    <source>
        <dbReference type="Proteomes" id="UP001175000"/>
    </source>
</evidence>
<name>A0AA39WEY8_9PEZI</name>
<proteinExistence type="predicted"/>
<reference evidence="2" key="1">
    <citation type="submission" date="2023-06" db="EMBL/GenBank/DDBJ databases">
        <title>Genome-scale phylogeny and comparative genomics of the fungal order Sordariales.</title>
        <authorList>
            <consortium name="Lawrence Berkeley National Laboratory"/>
            <person name="Hensen N."/>
            <person name="Bonometti L."/>
            <person name="Westerberg I."/>
            <person name="Brannstrom I.O."/>
            <person name="Guillou S."/>
            <person name="Cros-Aarteil S."/>
            <person name="Calhoun S."/>
            <person name="Haridas S."/>
            <person name="Kuo A."/>
            <person name="Mondo S."/>
            <person name="Pangilinan J."/>
            <person name="Riley R."/>
            <person name="Labutti K."/>
            <person name="Andreopoulos B."/>
            <person name="Lipzen A."/>
            <person name="Chen C."/>
            <person name="Yanf M."/>
            <person name="Daum C."/>
            <person name="Ng V."/>
            <person name="Clum A."/>
            <person name="Steindorff A."/>
            <person name="Ohm R."/>
            <person name="Martin F."/>
            <person name="Silar P."/>
            <person name="Natvig D."/>
            <person name="Lalanne C."/>
            <person name="Gautier V."/>
            <person name="Ament-Velasquez S.L."/>
            <person name="Kruys A."/>
            <person name="Hutchinson M.I."/>
            <person name="Powell A.J."/>
            <person name="Barry K."/>
            <person name="Miller A.N."/>
            <person name="Grigoriev I.V."/>
            <person name="Debuchy R."/>
            <person name="Gladieux P."/>
            <person name="Thoren M.H."/>
            <person name="Johannesson H."/>
        </authorList>
    </citation>
    <scope>NUCLEOTIDE SEQUENCE</scope>
    <source>
        <strain evidence="2">CBS 606.72</strain>
    </source>
</reference>
<feature type="region of interest" description="Disordered" evidence="1">
    <location>
        <begin position="113"/>
        <end position="139"/>
    </location>
</feature>
<accession>A0AA39WEY8</accession>
<feature type="region of interest" description="Disordered" evidence="1">
    <location>
        <begin position="157"/>
        <end position="176"/>
    </location>
</feature>
<protein>
    <submittedName>
        <fullName evidence="2">Uncharacterized protein</fullName>
    </submittedName>
</protein>